<dbReference type="Proteomes" id="UP000031192">
    <property type="component" value="Unassembled WGS sequence"/>
</dbReference>
<evidence type="ECO:0000313" key="3">
    <source>
        <dbReference type="Proteomes" id="UP000031192"/>
    </source>
</evidence>
<protein>
    <submittedName>
        <fullName evidence="2">Uncharacterized protein</fullName>
    </submittedName>
</protein>
<feature type="signal peptide" evidence="1">
    <location>
        <begin position="1"/>
        <end position="16"/>
    </location>
</feature>
<keyword evidence="1" id="KW-0732">Signal</keyword>
<dbReference type="EMBL" id="AZNH01000114">
    <property type="protein sequence ID" value="KID81885.1"/>
    <property type="molecule type" value="Genomic_DNA"/>
</dbReference>
<evidence type="ECO:0000256" key="1">
    <source>
        <dbReference type="SAM" id="SignalP"/>
    </source>
</evidence>
<comment type="caution">
    <text evidence="2">The sequence shown here is derived from an EMBL/GenBank/DDBJ whole genome shotgun (WGS) entry which is preliminary data.</text>
</comment>
<gene>
    <name evidence="2" type="ORF">MGU_10796</name>
</gene>
<keyword evidence="3" id="KW-1185">Reference proteome</keyword>
<dbReference type="AlphaFoldDB" id="A0A0B4G5H1"/>
<proteinExistence type="predicted"/>
<sequence length="139" mass="15735">MKFLSLLGPLLLATTAELVRVGQTNLELEMDKTDESYVKNKKMIEEKLKIDPRKQPWFDSHAEKGRPRVSLAASISYELSKSLGTTNTLTMDISTQGKCPLLHECHLEAHTWYTKVKGECDYFPRANCGGDLEVIFEKS</sequence>
<dbReference type="HOGENOM" id="CLU_1938653_0_0_1"/>
<name>A0A0B4G5H1_METGA</name>
<dbReference type="OrthoDB" id="4942889at2759"/>
<feature type="chain" id="PRO_5002102943" evidence="1">
    <location>
        <begin position="17"/>
        <end position="139"/>
    </location>
</feature>
<evidence type="ECO:0000313" key="2">
    <source>
        <dbReference type="EMBL" id="KID81885.1"/>
    </source>
</evidence>
<organism evidence="2 3">
    <name type="scientific">Metarhizium guizhouense (strain ARSEF 977)</name>
    <dbReference type="NCBI Taxonomy" id="1276136"/>
    <lineage>
        <taxon>Eukaryota</taxon>
        <taxon>Fungi</taxon>
        <taxon>Dikarya</taxon>
        <taxon>Ascomycota</taxon>
        <taxon>Pezizomycotina</taxon>
        <taxon>Sordariomycetes</taxon>
        <taxon>Hypocreomycetidae</taxon>
        <taxon>Hypocreales</taxon>
        <taxon>Clavicipitaceae</taxon>
        <taxon>Metarhizium</taxon>
    </lineage>
</organism>
<accession>A0A0B4G5H1</accession>
<reference evidence="2 3" key="1">
    <citation type="journal article" date="2014" name="Proc. Natl. Acad. Sci. U.S.A.">
        <title>Trajectory and genomic determinants of fungal-pathogen speciation and host adaptation.</title>
        <authorList>
            <person name="Hu X."/>
            <person name="Xiao G."/>
            <person name="Zheng P."/>
            <person name="Shang Y."/>
            <person name="Su Y."/>
            <person name="Zhang X."/>
            <person name="Liu X."/>
            <person name="Zhan S."/>
            <person name="St Leger R.J."/>
            <person name="Wang C."/>
        </authorList>
    </citation>
    <scope>NUCLEOTIDE SEQUENCE [LARGE SCALE GENOMIC DNA]</scope>
    <source>
        <strain evidence="2 3">ARSEF 977</strain>
    </source>
</reference>